<evidence type="ECO:0008006" key="3">
    <source>
        <dbReference type="Google" id="ProtNLM"/>
    </source>
</evidence>
<organism evidence="1 2">
    <name type="scientific">Sphingobium agri</name>
    <dbReference type="NCBI Taxonomy" id="2933566"/>
    <lineage>
        <taxon>Bacteria</taxon>
        <taxon>Pseudomonadati</taxon>
        <taxon>Pseudomonadota</taxon>
        <taxon>Alphaproteobacteria</taxon>
        <taxon>Sphingomonadales</taxon>
        <taxon>Sphingomonadaceae</taxon>
        <taxon>Sphingobium</taxon>
    </lineage>
</organism>
<name>A0ABT0E2J7_9SPHN</name>
<proteinExistence type="predicted"/>
<keyword evidence="2" id="KW-1185">Reference proteome</keyword>
<comment type="caution">
    <text evidence="1">The sequence shown here is derived from an EMBL/GenBank/DDBJ whole genome shotgun (WGS) entry which is preliminary data.</text>
</comment>
<evidence type="ECO:0000313" key="1">
    <source>
        <dbReference type="EMBL" id="MCK0533597.1"/>
    </source>
</evidence>
<dbReference type="EMBL" id="JALKHS010000021">
    <property type="protein sequence ID" value="MCK0533597.1"/>
    <property type="molecule type" value="Genomic_DNA"/>
</dbReference>
<accession>A0ABT0E2J7</accession>
<evidence type="ECO:0000313" key="2">
    <source>
        <dbReference type="Proteomes" id="UP001203512"/>
    </source>
</evidence>
<dbReference type="RefSeq" id="WP_247234808.1">
    <property type="nucleotide sequence ID" value="NZ_JALKHS010000021.1"/>
</dbReference>
<protein>
    <recommendedName>
        <fullName evidence="3">TonB C-terminal domain-containing protein</fullName>
    </recommendedName>
</protein>
<dbReference type="Proteomes" id="UP001203512">
    <property type="component" value="Unassembled WGS sequence"/>
</dbReference>
<reference evidence="1 2" key="1">
    <citation type="submission" date="2022-04" db="EMBL/GenBank/DDBJ databases">
        <authorList>
            <person name="Huq M.A."/>
        </authorList>
    </citation>
    <scope>NUCLEOTIDE SEQUENCE [LARGE SCALE GENOMIC DNA]</scope>
    <source>
        <strain evidence="1 2">MAH-33</strain>
    </source>
</reference>
<gene>
    <name evidence="1" type="ORF">MU848_18555</name>
</gene>
<sequence>MAPLFLLAAAQLTPPHPINAADWIREEDYPPTSLQVAERGYFLAHITTSLSGMPLRCDPVRPSAFSRSVCETVMQRARFSPAMDRKGQATTGLYLHRITFRIPAKNLPPAPPKHVVALTVERLPSGSPDPADIRVALEVSADGRIADCAPLPGGSSPLQELGQLGAIACHQLTQSYNPPVAYDGQSQPVSSIQSALVRFQTSRSLKK</sequence>